<proteinExistence type="predicted"/>
<name>A0ACC2IAK1_9PEZI</name>
<comment type="caution">
    <text evidence="1">The sequence shown here is derived from an EMBL/GenBank/DDBJ whole genome shotgun (WGS) entry which is preliminary data.</text>
</comment>
<keyword evidence="2" id="KW-1185">Reference proteome</keyword>
<protein>
    <submittedName>
        <fullName evidence="1">Uncharacterized protein</fullName>
    </submittedName>
</protein>
<reference evidence="1" key="1">
    <citation type="submission" date="2022-11" db="EMBL/GenBank/DDBJ databases">
        <title>Genome Sequence of Nemania bipapillata.</title>
        <authorList>
            <person name="Buettner E."/>
        </authorList>
    </citation>
    <scope>NUCLEOTIDE SEQUENCE</scope>
    <source>
        <strain evidence="1">CP14</strain>
    </source>
</reference>
<dbReference type="EMBL" id="JAPESX010001687">
    <property type="protein sequence ID" value="KAJ8112193.1"/>
    <property type="molecule type" value="Genomic_DNA"/>
</dbReference>
<gene>
    <name evidence="1" type="ORF">ONZ43_g5444</name>
</gene>
<evidence type="ECO:0000313" key="2">
    <source>
        <dbReference type="Proteomes" id="UP001153334"/>
    </source>
</evidence>
<organism evidence="1 2">
    <name type="scientific">Nemania bipapillata</name>
    <dbReference type="NCBI Taxonomy" id="110536"/>
    <lineage>
        <taxon>Eukaryota</taxon>
        <taxon>Fungi</taxon>
        <taxon>Dikarya</taxon>
        <taxon>Ascomycota</taxon>
        <taxon>Pezizomycotina</taxon>
        <taxon>Sordariomycetes</taxon>
        <taxon>Xylariomycetidae</taxon>
        <taxon>Xylariales</taxon>
        <taxon>Xylariaceae</taxon>
        <taxon>Nemania</taxon>
    </lineage>
</organism>
<dbReference type="Proteomes" id="UP001153334">
    <property type="component" value="Unassembled WGS sequence"/>
</dbReference>
<sequence length="133" mass="15587">MFLTTNQIAEFDVAIPSRIHIAIKYESLTKNQMEAIFRGFLDNLSDMGLIDDYDEILTWLKEDVYLEGLDGRQIRNIITTALDLANAGWQYGKGKKKLSKSHIKMAFNNTRKFKRDFDIQMQRYKDSQNKMIQ</sequence>
<evidence type="ECO:0000313" key="1">
    <source>
        <dbReference type="EMBL" id="KAJ8112193.1"/>
    </source>
</evidence>
<accession>A0ACC2IAK1</accession>